<dbReference type="AlphaFoldDB" id="A0A098G8Y9"/>
<dbReference type="PANTHER" id="PTHR36444:SF2">
    <property type="entry name" value="TRANSCRIPTIONAL REGULATOR PROTEIN YOBU-RELATED"/>
    <property type="match status" value="1"/>
</dbReference>
<evidence type="ECO:0000259" key="1">
    <source>
        <dbReference type="SMART" id="SM00871"/>
    </source>
</evidence>
<dbReference type="KEGG" id="lfa:LFA_2563"/>
<dbReference type="Proteomes" id="UP000032430">
    <property type="component" value="Chromosome I"/>
</dbReference>
<keyword evidence="3" id="KW-1185">Reference proteome</keyword>
<dbReference type="PANTHER" id="PTHR36444">
    <property type="entry name" value="TRANSCRIPTIONAL REGULATOR PROTEIN YOBU-RELATED"/>
    <property type="match status" value="1"/>
</dbReference>
<dbReference type="HOGENOM" id="CLU_106591_0_1_6"/>
<dbReference type="SUPFAM" id="SSF55136">
    <property type="entry name" value="Probable bacterial effector-binding domain"/>
    <property type="match status" value="1"/>
</dbReference>
<sequence length="160" mass="18147">MNENKPDLVQINEFLVAGLSVRTINSDEFNPGKAKLSKLWDDFFSTNMANSIPYRTPNSPIFGVYSNYSSDASDFYTVTAGVNISQEMGDLEFNTVAIQSGDYLVFRDKGLIPEIVIRTWGRIWEYFADDNAPQRRFGTDFELYVSTDEIAIYIGINNSH</sequence>
<dbReference type="RefSeq" id="WP_045096343.1">
    <property type="nucleotide sequence ID" value="NZ_LN614827.1"/>
</dbReference>
<dbReference type="STRING" id="1212491.LFA_2563"/>
<feature type="domain" description="AraC effector-binding" evidence="1">
    <location>
        <begin position="4"/>
        <end position="157"/>
    </location>
</feature>
<reference evidence="3" key="1">
    <citation type="submission" date="2014-09" db="EMBL/GenBank/DDBJ databases">
        <authorList>
            <person name="Gomez-Valero L."/>
        </authorList>
    </citation>
    <scope>NUCLEOTIDE SEQUENCE [LARGE SCALE GENOMIC DNA]</scope>
    <source>
        <strain evidence="3">ATCC700992</strain>
    </source>
</reference>
<dbReference type="InterPro" id="IPR053182">
    <property type="entry name" value="YobU-like_regulator"/>
</dbReference>
<dbReference type="EMBL" id="LN614827">
    <property type="protein sequence ID" value="CEG57935.1"/>
    <property type="molecule type" value="Genomic_DNA"/>
</dbReference>
<evidence type="ECO:0000313" key="3">
    <source>
        <dbReference type="Proteomes" id="UP000032430"/>
    </source>
</evidence>
<dbReference type="InterPro" id="IPR010499">
    <property type="entry name" value="AraC_E-bd"/>
</dbReference>
<dbReference type="OrthoDB" id="3173400at2"/>
<dbReference type="Gene3D" id="3.20.80.10">
    <property type="entry name" value="Regulatory factor, effector binding domain"/>
    <property type="match status" value="1"/>
</dbReference>
<gene>
    <name evidence="2" type="ORF">LFA_2563</name>
</gene>
<dbReference type="SMART" id="SM00871">
    <property type="entry name" value="AraC_E_bind"/>
    <property type="match status" value="1"/>
</dbReference>
<organism evidence="2 3">
    <name type="scientific">Legionella fallonii LLAP-10</name>
    <dbReference type="NCBI Taxonomy" id="1212491"/>
    <lineage>
        <taxon>Bacteria</taxon>
        <taxon>Pseudomonadati</taxon>
        <taxon>Pseudomonadota</taxon>
        <taxon>Gammaproteobacteria</taxon>
        <taxon>Legionellales</taxon>
        <taxon>Legionellaceae</taxon>
        <taxon>Legionella</taxon>
    </lineage>
</organism>
<dbReference type="Pfam" id="PF06445">
    <property type="entry name" value="GyrI-like"/>
    <property type="match status" value="1"/>
</dbReference>
<evidence type="ECO:0000313" key="2">
    <source>
        <dbReference type="EMBL" id="CEG57935.1"/>
    </source>
</evidence>
<dbReference type="InterPro" id="IPR011256">
    <property type="entry name" value="Reg_factor_effector_dom_sf"/>
</dbReference>
<protein>
    <submittedName>
        <fullName evidence="2">Transcription activator, effector binding</fullName>
    </submittedName>
</protein>
<accession>A0A098G8Y9</accession>
<proteinExistence type="predicted"/>
<dbReference type="InterPro" id="IPR029442">
    <property type="entry name" value="GyrI-like"/>
</dbReference>
<name>A0A098G8Y9_9GAMM</name>